<evidence type="ECO:0000256" key="1">
    <source>
        <dbReference type="ARBA" id="ARBA00004418"/>
    </source>
</evidence>
<evidence type="ECO:0000256" key="4">
    <source>
        <dbReference type="ARBA" id="ARBA00015376"/>
    </source>
</evidence>
<dbReference type="InterPro" id="IPR007444">
    <property type="entry name" value="Glucan_biosyn_MdoG_C"/>
</dbReference>
<comment type="similarity">
    <text evidence="3">Belongs to the OpgD/OpgG family.</text>
</comment>
<keyword evidence="6" id="KW-0574">Periplasm</keyword>
<dbReference type="FunFam" id="2.70.98.10:FF:000001">
    <property type="entry name" value="Glucans biosynthesis protein G"/>
    <property type="match status" value="1"/>
</dbReference>
<evidence type="ECO:0000256" key="7">
    <source>
        <dbReference type="SAM" id="Phobius"/>
    </source>
</evidence>
<dbReference type="InterPro" id="IPR013783">
    <property type="entry name" value="Ig-like_fold"/>
</dbReference>
<dbReference type="PANTHER" id="PTHR30504:SF4">
    <property type="entry name" value="GLUCANS BIOSYNTHESIS PROTEIN G"/>
    <property type="match status" value="1"/>
</dbReference>
<evidence type="ECO:0000256" key="6">
    <source>
        <dbReference type="ARBA" id="ARBA00022764"/>
    </source>
</evidence>
<proteinExistence type="inferred from homology"/>
<dbReference type="GO" id="GO:0030288">
    <property type="term" value="C:outer membrane-bounded periplasmic space"/>
    <property type="evidence" value="ECO:0007669"/>
    <property type="project" value="TreeGrafter"/>
</dbReference>
<dbReference type="SUPFAM" id="SSF81296">
    <property type="entry name" value="E set domains"/>
    <property type="match status" value="1"/>
</dbReference>
<keyword evidence="5" id="KW-0732">Signal</keyword>
<evidence type="ECO:0000259" key="8">
    <source>
        <dbReference type="Pfam" id="PF04349"/>
    </source>
</evidence>
<organism evidence="9 10">
    <name type="scientific">Chromohalobacter marismortui</name>
    <dbReference type="NCBI Taxonomy" id="42055"/>
    <lineage>
        <taxon>Bacteria</taxon>
        <taxon>Pseudomonadati</taxon>
        <taxon>Pseudomonadota</taxon>
        <taxon>Gammaproteobacteria</taxon>
        <taxon>Oceanospirillales</taxon>
        <taxon>Halomonadaceae</taxon>
        <taxon>Chromohalobacter</taxon>
    </lineage>
</organism>
<dbReference type="PANTHER" id="PTHR30504">
    <property type="entry name" value="GLUCANS BIOSYNTHESIS PROTEIN"/>
    <property type="match status" value="1"/>
</dbReference>
<evidence type="ECO:0000256" key="2">
    <source>
        <dbReference type="ARBA" id="ARBA00005001"/>
    </source>
</evidence>
<dbReference type="GO" id="GO:0051274">
    <property type="term" value="P:beta-glucan biosynthetic process"/>
    <property type="evidence" value="ECO:0007669"/>
    <property type="project" value="TreeGrafter"/>
</dbReference>
<sequence length="534" mass="59706">MSVPNRHFSTTSVVCRFRWPLVGILGIWLIVAAQACFAFGFEDVAKKAEKLAGQGYQAPESNLPESLRTLEYADYAQIQTKDESMLWQGENLPFNLAFFHEGMHFDSAVTLHTVVNGEVQDLSFNPDDFDYGSLDIPKEDLKGLGFSGFKVLNAINSENKMDEVMAFQGASYFRALGRHQVYGTSGRGLAIDTALPSGEEFPTFREFWIVKPKPDSQYLTIFALLDSPSLTGAYRYVLRPGEDTVVDVTSRLFMRNAVEKLGVAPLTSMYLYGPAQPTDTLNYRPAIHDSNGLLVHDGGDATDANKGEWTWRPLANPKNLMIEEQSVASLKGFGLLQRSHDFHDYEDLVDRYDRRPSVWIEPQGDWGKGTVELIQIPTPDETNDNIVAMWKPAGTPKAGESLQFDYRMYWTTHEAKFYSPNLSWVDQTRRSRGEVRKDNLVREPDGSLAFVIDVKGPGLEALEDGANVQVDATVGDKGELVASRAVPNKAVGGWRIFLRVKRGNASQATDINVFLKDGDKRLSETWHYRLPANG</sequence>
<dbReference type="AlphaFoldDB" id="A0A4V6Q465"/>
<dbReference type="GO" id="GO:0030246">
    <property type="term" value="F:carbohydrate binding"/>
    <property type="evidence" value="ECO:0007669"/>
    <property type="project" value="InterPro"/>
</dbReference>
<keyword evidence="7" id="KW-0472">Membrane</keyword>
<keyword evidence="10" id="KW-1185">Reference proteome</keyword>
<evidence type="ECO:0000256" key="3">
    <source>
        <dbReference type="ARBA" id="ARBA00009284"/>
    </source>
</evidence>
<dbReference type="PIRSF" id="PIRSF006281">
    <property type="entry name" value="MdoG"/>
    <property type="match status" value="1"/>
</dbReference>
<protein>
    <recommendedName>
        <fullName evidence="4">Glucans biosynthesis protein G</fullName>
    </recommendedName>
</protein>
<evidence type="ECO:0000313" key="9">
    <source>
        <dbReference type="EMBL" id="TDU24796.1"/>
    </source>
</evidence>
<keyword evidence="7" id="KW-1133">Transmembrane helix</keyword>
<dbReference type="InterPro" id="IPR014438">
    <property type="entry name" value="Glucan_biosyn_MdoG/MdoD"/>
</dbReference>
<name>A0A4V6Q465_9GAMM</name>
<dbReference type="InterPro" id="IPR011013">
    <property type="entry name" value="Gal_mutarotase_sf_dom"/>
</dbReference>
<feature type="domain" description="Glucan biosynthesis periplasmic MdoG C-terminal" evidence="8">
    <location>
        <begin position="39"/>
        <end position="529"/>
    </location>
</feature>
<reference evidence="9 10" key="1">
    <citation type="submission" date="2019-03" db="EMBL/GenBank/DDBJ databases">
        <title>Genomic Encyclopedia of Type Strains, Phase IV (KMG-IV): sequencing the most valuable type-strain genomes for metagenomic binning, comparative biology and taxonomic classification.</title>
        <authorList>
            <person name="Goeker M."/>
        </authorList>
    </citation>
    <scope>NUCLEOTIDE SEQUENCE [LARGE SCALE GENOMIC DNA]</scope>
    <source>
        <strain evidence="9 10">DSM 6770</strain>
    </source>
</reference>
<evidence type="ECO:0000313" key="10">
    <source>
        <dbReference type="Proteomes" id="UP000295380"/>
    </source>
</evidence>
<accession>A0A4V6Q465</accession>
<dbReference type="InterPro" id="IPR014756">
    <property type="entry name" value="Ig_E-set"/>
</dbReference>
<feature type="transmembrane region" description="Helical" evidence="7">
    <location>
        <begin position="21"/>
        <end position="41"/>
    </location>
</feature>
<comment type="caution">
    <text evidence="9">The sequence shown here is derived from an EMBL/GenBank/DDBJ whole genome shotgun (WGS) entry which is preliminary data.</text>
</comment>
<comment type="subcellular location">
    <subcellularLocation>
        <location evidence="1">Periplasm</location>
    </subcellularLocation>
</comment>
<dbReference type="EMBL" id="SOBR01000001">
    <property type="protein sequence ID" value="TDU24796.1"/>
    <property type="molecule type" value="Genomic_DNA"/>
</dbReference>
<dbReference type="Gene3D" id="2.70.98.10">
    <property type="match status" value="1"/>
</dbReference>
<evidence type="ECO:0000256" key="5">
    <source>
        <dbReference type="ARBA" id="ARBA00022729"/>
    </source>
</evidence>
<dbReference type="Gene3D" id="2.60.40.10">
    <property type="entry name" value="Immunoglobulins"/>
    <property type="match status" value="1"/>
</dbReference>
<dbReference type="UniPathway" id="UPA00637"/>
<dbReference type="Pfam" id="PF04349">
    <property type="entry name" value="MdoG"/>
    <property type="match status" value="1"/>
</dbReference>
<dbReference type="Proteomes" id="UP000295380">
    <property type="component" value="Unassembled WGS sequence"/>
</dbReference>
<dbReference type="RefSeq" id="WP_243833070.1">
    <property type="nucleotide sequence ID" value="NZ_SOBR01000001.1"/>
</dbReference>
<gene>
    <name evidence="9" type="ORF">C8E00_101176</name>
</gene>
<dbReference type="GO" id="GO:0003824">
    <property type="term" value="F:catalytic activity"/>
    <property type="evidence" value="ECO:0007669"/>
    <property type="project" value="InterPro"/>
</dbReference>
<comment type="pathway">
    <text evidence="2">Glycan metabolism; osmoregulated periplasmic glucan (OPG) biosynthesis.</text>
</comment>
<dbReference type="SUPFAM" id="SSF74650">
    <property type="entry name" value="Galactose mutarotase-like"/>
    <property type="match status" value="1"/>
</dbReference>
<dbReference type="InterPro" id="IPR014718">
    <property type="entry name" value="GH-type_carb-bd"/>
</dbReference>
<keyword evidence="7" id="KW-0812">Transmembrane</keyword>